<evidence type="ECO:0000313" key="2">
    <source>
        <dbReference type="Proteomes" id="UP000182114"/>
    </source>
</evidence>
<accession>A0A1G7EMZ2</accession>
<sequence>MPKFNNPSIIETGKNIIFPMIPMSSAAGIFRKNSAKGSLSSTAKKHPKSIITIQLKTERRISFNFE</sequence>
<dbReference type="Proteomes" id="UP000182114">
    <property type="component" value="Unassembled WGS sequence"/>
</dbReference>
<name>A0A1G7EMZ2_9FLAO</name>
<reference evidence="2" key="1">
    <citation type="submission" date="2016-10" db="EMBL/GenBank/DDBJ databases">
        <authorList>
            <person name="Varghese N."/>
            <person name="Submissions S."/>
        </authorList>
    </citation>
    <scope>NUCLEOTIDE SEQUENCE [LARGE SCALE GENOMIC DNA]</scope>
    <source>
        <strain evidence="2">DSM 24729</strain>
    </source>
</reference>
<keyword evidence="2" id="KW-1185">Reference proteome</keyword>
<proteinExistence type="predicted"/>
<evidence type="ECO:0000313" key="1">
    <source>
        <dbReference type="EMBL" id="SDE65043.1"/>
    </source>
</evidence>
<gene>
    <name evidence="1" type="ORF">SAMN04487992_102416</name>
</gene>
<protein>
    <submittedName>
        <fullName evidence="1">Uncharacterized protein</fullName>
    </submittedName>
</protein>
<dbReference type="RefSeq" id="WP_175444397.1">
    <property type="nucleotide sequence ID" value="NZ_FNBD01000002.1"/>
</dbReference>
<dbReference type="AlphaFoldDB" id="A0A1G7EMZ2"/>
<dbReference type="EMBL" id="FNBD01000002">
    <property type="protein sequence ID" value="SDE65043.1"/>
    <property type="molecule type" value="Genomic_DNA"/>
</dbReference>
<organism evidence="1 2">
    <name type="scientific">Cellulophaga baltica</name>
    <dbReference type="NCBI Taxonomy" id="76594"/>
    <lineage>
        <taxon>Bacteria</taxon>
        <taxon>Pseudomonadati</taxon>
        <taxon>Bacteroidota</taxon>
        <taxon>Flavobacteriia</taxon>
        <taxon>Flavobacteriales</taxon>
        <taxon>Flavobacteriaceae</taxon>
        <taxon>Cellulophaga</taxon>
    </lineage>
</organism>